<evidence type="ECO:0000313" key="2">
    <source>
        <dbReference type="EMBL" id="KUJ15472.1"/>
    </source>
</evidence>
<keyword evidence="3" id="KW-1185">Reference proteome</keyword>
<dbReference type="KEGG" id="psco:LY89DRAFT_670937"/>
<feature type="compositionally biased region" description="Low complexity" evidence="1">
    <location>
        <begin position="276"/>
        <end position="285"/>
    </location>
</feature>
<feature type="region of interest" description="Disordered" evidence="1">
    <location>
        <begin position="276"/>
        <end position="434"/>
    </location>
</feature>
<evidence type="ECO:0008006" key="4">
    <source>
        <dbReference type="Google" id="ProtNLM"/>
    </source>
</evidence>
<feature type="compositionally biased region" description="Polar residues" evidence="1">
    <location>
        <begin position="1016"/>
        <end position="1045"/>
    </location>
</feature>
<feature type="compositionally biased region" description="Low complexity" evidence="1">
    <location>
        <begin position="335"/>
        <end position="346"/>
    </location>
</feature>
<evidence type="ECO:0000313" key="3">
    <source>
        <dbReference type="Proteomes" id="UP000070700"/>
    </source>
</evidence>
<name>A0A194X6P4_MOLSC</name>
<evidence type="ECO:0000256" key="1">
    <source>
        <dbReference type="SAM" id="MobiDB-lite"/>
    </source>
</evidence>
<dbReference type="RefSeq" id="XP_018069827.1">
    <property type="nucleotide sequence ID" value="XM_018213199.1"/>
</dbReference>
<feature type="compositionally biased region" description="Polar residues" evidence="1">
    <location>
        <begin position="1"/>
        <end position="11"/>
    </location>
</feature>
<accession>A0A194X6P4</accession>
<dbReference type="AlphaFoldDB" id="A0A194X6P4"/>
<feature type="compositionally biased region" description="Low complexity" evidence="1">
    <location>
        <begin position="412"/>
        <end position="431"/>
    </location>
</feature>
<feature type="compositionally biased region" description="Polar residues" evidence="1">
    <location>
        <begin position="292"/>
        <end position="319"/>
    </location>
</feature>
<feature type="region of interest" description="Disordered" evidence="1">
    <location>
        <begin position="449"/>
        <end position="474"/>
    </location>
</feature>
<sequence>MTSNLHNQPHTDFTRQPPDDHTLPPATACIPRTHYSKSAFQTSSISCQTSWSLRQSLWRGAFNPDDDSPPKSLSSREMSSGHPPTTIPDESDTVFDLNTVFSHPAGLRVARYIVGTYIRAAQHSLPPPAAEDTTYSVPVPSFESSPEVASLLETILALSDSQVRPSEENDARLGEFAMEALPLCTHEEKRTDEIFFVSPDSSAFDRIQESFPSSSQQTPNNFFATTNTSHTSLSTNSSYATQHSFIFSNSFQLSLASHTQLDQASRSFVNSWPDLSSSFTSGSDSPYRIESPSRTSTNNTPQPRCSQSSGPSLPETNMFSEDDVFVSRLPRMRKSLSTDSTTSSSTRGNMGENTFRVAFSSGRGQPVSSTSPTIKSFMPVNKMPEGSLIVTKPSASGNSSFPARDMATGDLTTSTTSSQTSTPTPSSSSSSLNCTQRPFSTIMQAFEMEHTPSASSSHKRKAESADNSAVKKTEKGNIKRIVKLKEAKPKPAAHKLGPDLWMRILEFTPPPFIKKARSVSKDFKCWIDEYSSIFVNQRMENYGVEMPPASAIQVYLNFDDDNDEEEIEIPAVPATPGVPGGDNAERQVVKLIKKKQDITERQYNDLLGGKGCLEKEKVTMAGTKEPCSDEMACRTHWSWAKRWCSDCWKAKIEREDRILKARQNIVGRQTLQDLLACIPNGMHDSFMKPHDYVTEEESRERARGAPRLYRYYLKQDVERIIAEYNKRTPLPYVDDPSLSAAANASAKAVHQIKETALIQKRQDWVDKMKLRNAAWMETVKKIESAVRKRRVKNGLPNEVNRAARRELFTRRAKDEIPHVPTEFVEKTAAYKAATRIFRDGGTERGWQTLKPKIEKEWLDEEERKSENLEAAVESEAGGSMDVDSVTNEPLEVEAGNMRTNSNAGMPTRYGTQDNLLQMHRRHQQVQVQLRLNQQAFQQHRIQQRNHQASLLAAQNRNSFVARHLLQPQQQGQQNSLSVLAAAADLTNPSSYTGYGSTTSFQAQPSTHHTQMYSSMRFNSHSQTGSQSAFTQYPSINTSSMHQNPPIQEPARTGLTIHDLLAADPPNSKPAHFYPSY</sequence>
<dbReference type="GeneID" id="28822925"/>
<dbReference type="OrthoDB" id="2322499at2759"/>
<gene>
    <name evidence="2" type="ORF">LY89DRAFT_670937</name>
</gene>
<dbReference type="InParanoid" id="A0A194X6P4"/>
<organism evidence="2 3">
    <name type="scientific">Mollisia scopiformis</name>
    <name type="common">Conifer needle endophyte fungus</name>
    <name type="synonym">Phialocephala scopiformis</name>
    <dbReference type="NCBI Taxonomy" id="149040"/>
    <lineage>
        <taxon>Eukaryota</taxon>
        <taxon>Fungi</taxon>
        <taxon>Dikarya</taxon>
        <taxon>Ascomycota</taxon>
        <taxon>Pezizomycotina</taxon>
        <taxon>Leotiomycetes</taxon>
        <taxon>Helotiales</taxon>
        <taxon>Mollisiaceae</taxon>
        <taxon>Mollisia</taxon>
    </lineage>
</organism>
<feature type="region of interest" description="Disordered" evidence="1">
    <location>
        <begin position="61"/>
        <end position="91"/>
    </location>
</feature>
<feature type="compositionally biased region" description="Polar residues" evidence="1">
    <location>
        <begin position="362"/>
        <end position="374"/>
    </location>
</feature>
<dbReference type="EMBL" id="KQ947418">
    <property type="protein sequence ID" value="KUJ15472.1"/>
    <property type="molecule type" value="Genomic_DNA"/>
</dbReference>
<feature type="region of interest" description="Disordered" evidence="1">
    <location>
        <begin position="1"/>
        <end position="25"/>
    </location>
</feature>
<feature type="region of interest" description="Disordered" evidence="1">
    <location>
        <begin position="1016"/>
        <end position="1049"/>
    </location>
</feature>
<proteinExistence type="predicted"/>
<dbReference type="Proteomes" id="UP000070700">
    <property type="component" value="Unassembled WGS sequence"/>
</dbReference>
<reference evidence="2 3" key="1">
    <citation type="submission" date="2015-10" db="EMBL/GenBank/DDBJ databases">
        <title>Full genome of DAOMC 229536 Phialocephala scopiformis, a fungal endophyte of spruce producing the potent anti-insectan compound rugulosin.</title>
        <authorList>
            <consortium name="DOE Joint Genome Institute"/>
            <person name="Walker A.K."/>
            <person name="Frasz S.L."/>
            <person name="Seifert K.A."/>
            <person name="Miller J.D."/>
            <person name="Mondo S.J."/>
            <person name="Labutti K."/>
            <person name="Lipzen A."/>
            <person name="Dockter R."/>
            <person name="Kennedy M."/>
            <person name="Grigoriev I.V."/>
            <person name="Spatafora J.W."/>
        </authorList>
    </citation>
    <scope>NUCLEOTIDE SEQUENCE [LARGE SCALE GENOMIC DNA]</scope>
    <source>
        <strain evidence="2 3">CBS 120377</strain>
    </source>
</reference>
<protein>
    <recommendedName>
        <fullName evidence="4">F-box domain-containing protein</fullName>
    </recommendedName>
</protein>